<dbReference type="EMBL" id="CAJNXB010006226">
    <property type="protein sequence ID" value="CAF3473293.1"/>
    <property type="molecule type" value="Genomic_DNA"/>
</dbReference>
<comment type="similarity">
    <text evidence="1">Belongs to the cystatin family.</text>
</comment>
<evidence type="ECO:0000256" key="1">
    <source>
        <dbReference type="ARBA" id="ARBA00009403"/>
    </source>
</evidence>
<reference evidence="4" key="1">
    <citation type="submission" date="2021-02" db="EMBL/GenBank/DDBJ databases">
        <authorList>
            <person name="Nowell W R."/>
        </authorList>
    </citation>
    <scope>NUCLEOTIDE SEQUENCE</scope>
</reference>
<keyword evidence="8" id="KW-1185">Reference proteome</keyword>
<protein>
    <submittedName>
        <fullName evidence="4">Uncharacterized protein</fullName>
    </submittedName>
</protein>
<dbReference type="EMBL" id="CAJOBP010008223">
    <property type="protein sequence ID" value="CAF4530311.1"/>
    <property type="molecule type" value="Genomic_DNA"/>
</dbReference>
<keyword evidence="2" id="KW-0646">Protease inhibitor</keyword>
<evidence type="ECO:0000313" key="7">
    <source>
        <dbReference type="Proteomes" id="UP000663825"/>
    </source>
</evidence>
<feature type="non-terminal residue" evidence="4">
    <location>
        <position position="1"/>
    </location>
</feature>
<dbReference type="PANTHER" id="PTHR11414:SF21">
    <property type="entry name" value="CYSTATIN 14A, TANDEM DUPLICATE 1-RELATED"/>
    <property type="match status" value="1"/>
</dbReference>
<keyword evidence="3" id="KW-0789">Thiol protease inhibitor</keyword>
<organism evidence="4 7">
    <name type="scientific">Rotaria socialis</name>
    <dbReference type="NCBI Taxonomy" id="392032"/>
    <lineage>
        <taxon>Eukaryota</taxon>
        <taxon>Metazoa</taxon>
        <taxon>Spiralia</taxon>
        <taxon>Gnathifera</taxon>
        <taxon>Rotifera</taxon>
        <taxon>Eurotatoria</taxon>
        <taxon>Bdelloidea</taxon>
        <taxon>Philodinida</taxon>
        <taxon>Philodinidae</taxon>
        <taxon>Rotaria</taxon>
    </lineage>
</organism>
<dbReference type="InterPro" id="IPR046350">
    <property type="entry name" value="Cystatin_sf"/>
</dbReference>
<dbReference type="GO" id="GO:0005829">
    <property type="term" value="C:cytosol"/>
    <property type="evidence" value="ECO:0007669"/>
    <property type="project" value="TreeGrafter"/>
</dbReference>
<dbReference type="PANTHER" id="PTHR11414">
    <property type="entry name" value="CYSTATIN FAMILY MEMBER"/>
    <property type="match status" value="1"/>
</dbReference>
<dbReference type="OrthoDB" id="2429551at2759"/>
<sequence length="166" mass="19636">RSIPIGTSIRKHKKINTTKIVYEKIPRKCLLQVKPIMSDEFHNAMGPVKDVTPEIQKLSENPEVIFSAIDALYRKHNEHKVHCFTEDHREKHIANWRVTKYAEEKVAYGINYFLKVSIGEGFFLHMRVHRHPTQEKFHFYALHEIIKHNIATCVFTEDDPLTYFNH</sequence>
<proteinExistence type="inferred from homology"/>
<evidence type="ECO:0000256" key="3">
    <source>
        <dbReference type="ARBA" id="ARBA00022704"/>
    </source>
</evidence>
<comment type="caution">
    <text evidence="4">The sequence shown here is derived from an EMBL/GenBank/DDBJ whole genome shotgun (WGS) entry which is preliminary data.</text>
</comment>
<dbReference type="AlphaFoldDB" id="A0A818FD01"/>
<evidence type="ECO:0000313" key="5">
    <source>
        <dbReference type="EMBL" id="CAF4530311.1"/>
    </source>
</evidence>
<dbReference type="EMBL" id="CAJOBR010009236">
    <property type="protein sequence ID" value="CAF4890226.1"/>
    <property type="molecule type" value="Genomic_DNA"/>
</dbReference>
<accession>A0A818FD01</accession>
<dbReference type="Gene3D" id="3.10.450.10">
    <property type="match status" value="1"/>
</dbReference>
<dbReference type="SUPFAM" id="SSF54403">
    <property type="entry name" value="Cystatin/monellin"/>
    <property type="match status" value="1"/>
</dbReference>
<evidence type="ECO:0000256" key="2">
    <source>
        <dbReference type="ARBA" id="ARBA00022690"/>
    </source>
</evidence>
<dbReference type="InterPro" id="IPR001713">
    <property type="entry name" value="Prot_inh_stefin"/>
</dbReference>
<dbReference type="Proteomes" id="UP000663848">
    <property type="component" value="Unassembled WGS sequence"/>
</dbReference>
<dbReference type="GO" id="GO:0004869">
    <property type="term" value="F:cysteine-type endopeptidase inhibitor activity"/>
    <property type="evidence" value="ECO:0007669"/>
    <property type="project" value="UniProtKB-KW"/>
</dbReference>
<gene>
    <name evidence="6" type="ORF">QYT958_LOCUS30030</name>
    <name evidence="4" type="ORF">TIS948_LOCUS33504</name>
    <name evidence="5" type="ORF">UJA718_LOCUS28158</name>
</gene>
<dbReference type="Proteomes" id="UP000663825">
    <property type="component" value="Unassembled WGS sequence"/>
</dbReference>
<evidence type="ECO:0000313" key="8">
    <source>
        <dbReference type="Proteomes" id="UP000663873"/>
    </source>
</evidence>
<evidence type="ECO:0000313" key="4">
    <source>
        <dbReference type="EMBL" id="CAF3473293.1"/>
    </source>
</evidence>
<evidence type="ECO:0000313" key="6">
    <source>
        <dbReference type="EMBL" id="CAF4890226.1"/>
    </source>
</evidence>
<name>A0A818FD01_9BILA</name>
<dbReference type="Proteomes" id="UP000663873">
    <property type="component" value="Unassembled WGS sequence"/>
</dbReference>